<dbReference type="GO" id="GO:0004523">
    <property type="term" value="F:RNA-DNA hybrid ribonuclease activity"/>
    <property type="evidence" value="ECO:0007669"/>
    <property type="project" value="InterPro"/>
</dbReference>
<evidence type="ECO:0000313" key="3">
    <source>
        <dbReference type="Proteomes" id="UP000026915"/>
    </source>
</evidence>
<dbReference type="InterPro" id="IPR036397">
    <property type="entry name" value="RNaseH_sf"/>
</dbReference>
<dbReference type="EMBL" id="CM001880">
    <property type="protein sequence ID" value="EOY00641.1"/>
    <property type="molecule type" value="Genomic_DNA"/>
</dbReference>
<accession>A0A061E6Q8</accession>
<organism evidence="2 3">
    <name type="scientific">Theobroma cacao</name>
    <name type="common">Cacao</name>
    <name type="synonym">Cocoa</name>
    <dbReference type="NCBI Taxonomy" id="3641"/>
    <lineage>
        <taxon>Eukaryota</taxon>
        <taxon>Viridiplantae</taxon>
        <taxon>Streptophyta</taxon>
        <taxon>Embryophyta</taxon>
        <taxon>Tracheophyta</taxon>
        <taxon>Spermatophyta</taxon>
        <taxon>Magnoliopsida</taxon>
        <taxon>eudicotyledons</taxon>
        <taxon>Gunneridae</taxon>
        <taxon>Pentapetalae</taxon>
        <taxon>rosids</taxon>
        <taxon>malvids</taxon>
        <taxon>Malvales</taxon>
        <taxon>Malvaceae</taxon>
        <taxon>Byttnerioideae</taxon>
        <taxon>Theobroma</taxon>
    </lineage>
</organism>
<protein>
    <recommendedName>
        <fullName evidence="1">RNase H type-1 domain-containing protein</fullName>
    </recommendedName>
</protein>
<dbReference type="SUPFAM" id="SSF53098">
    <property type="entry name" value="Ribonuclease H-like"/>
    <property type="match status" value="1"/>
</dbReference>
<dbReference type="Gramene" id="EOY00641">
    <property type="protein sequence ID" value="EOY00641"/>
    <property type="gene ID" value="TCM_010538"/>
</dbReference>
<evidence type="ECO:0000313" key="2">
    <source>
        <dbReference type="EMBL" id="EOY00641.1"/>
    </source>
</evidence>
<feature type="domain" description="RNase H type-1" evidence="1">
    <location>
        <begin position="109"/>
        <end position="190"/>
    </location>
</feature>
<dbReference type="GO" id="GO:0003676">
    <property type="term" value="F:nucleic acid binding"/>
    <property type="evidence" value="ECO:0007669"/>
    <property type="project" value="InterPro"/>
</dbReference>
<dbReference type="InterPro" id="IPR044730">
    <property type="entry name" value="RNase_H-like_dom_plant"/>
</dbReference>
<dbReference type="CDD" id="cd06222">
    <property type="entry name" value="RNase_H_like"/>
    <property type="match status" value="1"/>
</dbReference>
<evidence type="ECO:0000259" key="1">
    <source>
        <dbReference type="Pfam" id="PF13456"/>
    </source>
</evidence>
<dbReference type="InterPro" id="IPR002156">
    <property type="entry name" value="RNaseH_domain"/>
</dbReference>
<proteinExistence type="predicted"/>
<reference evidence="2 3" key="1">
    <citation type="journal article" date="2013" name="Genome Biol.">
        <title>The genome sequence of the most widely cultivated cacao type and its use to identify candidate genes regulating pod color.</title>
        <authorList>
            <person name="Motamayor J.C."/>
            <person name="Mockaitis K."/>
            <person name="Schmutz J."/>
            <person name="Haiminen N."/>
            <person name="Iii D.L."/>
            <person name="Cornejo O."/>
            <person name="Findley S.D."/>
            <person name="Zheng P."/>
            <person name="Utro F."/>
            <person name="Royaert S."/>
            <person name="Saski C."/>
            <person name="Jenkins J."/>
            <person name="Podicheti R."/>
            <person name="Zhao M."/>
            <person name="Scheffler B.E."/>
            <person name="Stack J.C."/>
            <person name="Feltus F.A."/>
            <person name="Mustiga G.M."/>
            <person name="Amores F."/>
            <person name="Phillips W."/>
            <person name="Marelli J.P."/>
            <person name="May G.D."/>
            <person name="Shapiro H."/>
            <person name="Ma J."/>
            <person name="Bustamante C.D."/>
            <person name="Schnell R.J."/>
            <person name="Main D."/>
            <person name="Gilbert D."/>
            <person name="Parida L."/>
            <person name="Kuhn D.N."/>
        </authorList>
    </citation>
    <scope>NUCLEOTIDE SEQUENCE [LARGE SCALE GENOMIC DNA]</scope>
    <source>
        <strain evidence="3">cv. Matina 1-6</strain>
    </source>
</reference>
<dbReference type="Gene3D" id="3.30.420.10">
    <property type="entry name" value="Ribonuclease H-like superfamily/Ribonuclease H"/>
    <property type="match status" value="1"/>
</dbReference>
<dbReference type="PANTHER" id="PTHR47723">
    <property type="entry name" value="OS05G0353850 PROTEIN"/>
    <property type="match status" value="1"/>
</dbReference>
<dbReference type="InterPro" id="IPR053151">
    <property type="entry name" value="RNase_H-like"/>
</dbReference>
<gene>
    <name evidence="2" type="ORF">TCM_010538</name>
</gene>
<keyword evidence="3" id="KW-1185">Reference proteome</keyword>
<name>A0A061E6Q8_THECC</name>
<dbReference type="InterPro" id="IPR012337">
    <property type="entry name" value="RNaseH-like_sf"/>
</dbReference>
<dbReference type="HOGENOM" id="CLU_1285284_0_0_1"/>
<dbReference type="AlphaFoldDB" id="A0A061E6Q8"/>
<dbReference type="PANTHER" id="PTHR47723:SF22">
    <property type="entry name" value="RNASE H TYPE-1 DOMAIN-CONTAINING PROTEIN"/>
    <property type="match status" value="1"/>
</dbReference>
<dbReference type="Proteomes" id="UP000026915">
    <property type="component" value="Chromosome 2"/>
</dbReference>
<dbReference type="Pfam" id="PF13456">
    <property type="entry name" value="RVT_3"/>
    <property type="match status" value="1"/>
</dbReference>
<sequence>MEFCCLSLGMSSPRLPHLQDIGSGFGSILHLIKLRSFAGSLFKVQSKRLITSYSLVKKLGLYGSNGEQCGVWIKCPITPSRKLVHFPTRTSTSTATKGPRKLRLGLNLIVEALNLILTMLLKAIQNSSHTLPIECDASNVAKWIKKPKDVPWRLRPLIIQILSLLGRITQWNIQHIPRSANGVVDSVAKAGVSYPHDLLWIINDTQTEGNQTIDG</sequence>
<dbReference type="InParanoid" id="A0A061E6Q8"/>